<keyword evidence="1" id="KW-1133">Transmembrane helix</keyword>
<dbReference type="EMBL" id="CAXHBF010000331">
    <property type="protein sequence ID" value="CAK9855894.1"/>
    <property type="molecule type" value="Genomic_DNA"/>
</dbReference>
<accession>A0ABP0ZZ37</accession>
<gene>
    <name evidence="2" type="ORF">CSSPJE1EN2_LOCUS25826</name>
</gene>
<keyword evidence="1" id="KW-0472">Membrane</keyword>
<evidence type="ECO:0008006" key="4">
    <source>
        <dbReference type="Google" id="ProtNLM"/>
    </source>
</evidence>
<evidence type="ECO:0000256" key="1">
    <source>
        <dbReference type="SAM" id="Phobius"/>
    </source>
</evidence>
<evidence type="ECO:0000313" key="3">
    <source>
        <dbReference type="Proteomes" id="UP001497522"/>
    </source>
</evidence>
<keyword evidence="3" id="KW-1185">Reference proteome</keyword>
<feature type="transmembrane region" description="Helical" evidence="1">
    <location>
        <begin position="12"/>
        <end position="33"/>
    </location>
</feature>
<feature type="transmembrane region" description="Helical" evidence="1">
    <location>
        <begin position="96"/>
        <end position="113"/>
    </location>
</feature>
<name>A0ABP0ZZ37_9BRYO</name>
<keyword evidence="1" id="KW-0812">Transmembrane</keyword>
<protein>
    <recommendedName>
        <fullName evidence="4">Secreted protein</fullName>
    </recommendedName>
</protein>
<evidence type="ECO:0000313" key="2">
    <source>
        <dbReference type="EMBL" id="CAK9855894.1"/>
    </source>
</evidence>
<dbReference type="Proteomes" id="UP001497522">
    <property type="component" value="Unassembled WGS sequence"/>
</dbReference>
<comment type="caution">
    <text evidence="2">The sequence shown here is derived from an EMBL/GenBank/DDBJ whole genome shotgun (WGS) entry which is preliminary data.</text>
</comment>
<organism evidence="2 3">
    <name type="scientific">Sphagnum jensenii</name>
    <dbReference type="NCBI Taxonomy" id="128206"/>
    <lineage>
        <taxon>Eukaryota</taxon>
        <taxon>Viridiplantae</taxon>
        <taxon>Streptophyta</taxon>
        <taxon>Embryophyta</taxon>
        <taxon>Bryophyta</taxon>
        <taxon>Sphagnophytina</taxon>
        <taxon>Sphagnopsida</taxon>
        <taxon>Sphagnales</taxon>
        <taxon>Sphagnaceae</taxon>
        <taxon>Sphagnum</taxon>
    </lineage>
</organism>
<feature type="transmembrane region" description="Helical" evidence="1">
    <location>
        <begin position="54"/>
        <end position="76"/>
    </location>
</feature>
<reference evidence="2" key="1">
    <citation type="submission" date="2024-03" db="EMBL/GenBank/DDBJ databases">
        <authorList>
            <consortium name="ELIXIR-Norway"/>
            <consortium name="Elixir Norway"/>
        </authorList>
    </citation>
    <scope>NUCLEOTIDE SEQUENCE</scope>
</reference>
<sequence length="114" mass="11908">MMQLTTTSSRWGAVSSIALLCSPSSCVCLVNATGSTAGSRKKTTTAGRQTTERILFIAEGLCIGLAVVSHTAAVIHPSTRKPVAVEAPLSANNLSMSTWQVLPLWGAILLNVIL</sequence>
<proteinExistence type="predicted"/>